<dbReference type="GeneID" id="23615770"/>
<dbReference type="RefSeq" id="XP_011396370.1">
    <property type="nucleotide sequence ID" value="XM_011398068.1"/>
</dbReference>
<keyword evidence="3" id="KW-1185">Reference proteome</keyword>
<reference evidence="2 3" key="1">
    <citation type="journal article" date="2014" name="BMC Genomics">
        <title>Oil accumulation mechanisms of the oleaginous microalga Chlorella protothecoides revealed through its genome, transcriptomes, and proteomes.</title>
        <authorList>
            <person name="Gao C."/>
            <person name="Wang Y."/>
            <person name="Shen Y."/>
            <person name="Yan D."/>
            <person name="He X."/>
            <person name="Dai J."/>
            <person name="Wu Q."/>
        </authorList>
    </citation>
    <scope>NUCLEOTIDE SEQUENCE [LARGE SCALE GENOMIC DNA]</scope>
    <source>
        <strain evidence="2 3">0710</strain>
    </source>
</reference>
<dbReference type="AlphaFoldDB" id="A0A087SCP3"/>
<dbReference type="PANTHER" id="PTHR23408:SF3">
    <property type="entry name" value="METHYLMALONIC ACIDURIA TYPE A PROTEIN, MITOCHONDRIAL"/>
    <property type="match status" value="1"/>
</dbReference>
<evidence type="ECO:0000313" key="2">
    <source>
        <dbReference type="EMBL" id="KFM23497.1"/>
    </source>
</evidence>
<sequence>MPKSHIASAAAAAARLRNLFDAKDVAELVDGIRHGQRLAVSRAITLVESTRPQHKQSAAALLSQLSFRPGSAPPPLGLRVGISGPPGAGKSSLIEALGCALVNAGEKVAVLAIDPSSAQTGGAILGDKTRMSKLSCLDGAFVRPTPSRGTLGGVARATADAVAVCEAAGFTWTLIETVGVGQSEVAVSRLCDCMALVMPPVGGDELQVIKRGITELADLVVVNKADGPTQLAARRAAAAFRGTLHFHRAVRRAWTARVQTASALTGEGVGALVDNLREYRQALLASGELQQLRRDQAIHLAWKAAEEGLLEDLRSSEGVQAALGTLRPQLAAGSLGVRPAAEAMLAALRAEWSSGQGLVEGIRR</sequence>
<dbReference type="InterPro" id="IPR027417">
    <property type="entry name" value="P-loop_NTPase"/>
</dbReference>
<dbReference type="Proteomes" id="UP000028924">
    <property type="component" value="Unassembled WGS sequence"/>
</dbReference>
<protein>
    <submittedName>
        <fullName evidence="2">Methylmalonic aciduria type A protein, mitochondrial</fullName>
    </submittedName>
</protein>
<proteinExistence type="inferred from homology"/>
<dbReference type="Gene3D" id="3.40.50.300">
    <property type="entry name" value="P-loop containing nucleotide triphosphate hydrolases"/>
    <property type="match status" value="1"/>
</dbReference>
<dbReference type="SUPFAM" id="SSF52540">
    <property type="entry name" value="P-loop containing nucleoside triphosphate hydrolases"/>
    <property type="match status" value="1"/>
</dbReference>
<dbReference type="GO" id="GO:0003924">
    <property type="term" value="F:GTPase activity"/>
    <property type="evidence" value="ECO:0007669"/>
    <property type="project" value="InterPro"/>
</dbReference>
<evidence type="ECO:0000313" key="3">
    <source>
        <dbReference type="Proteomes" id="UP000028924"/>
    </source>
</evidence>
<dbReference type="eggNOG" id="ENOG502QR2W">
    <property type="taxonomic scope" value="Eukaryota"/>
</dbReference>
<dbReference type="GO" id="GO:0005737">
    <property type="term" value="C:cytoplasm"/>
    <property type="evidence" value="ECO:0007669"/>
    <property type="project" value="TreeGrafter"/>
</dbReference>
<organism evidence="2 3">
    <name type="scientific">Auxenochlorella protothecoides</name>
    <name type="common">Green microalga</name>
    <name type="synonym">Chlorella protothecoides</name>
    <dbReference type="NCBI Taxonomy" id="3075"/>
    <lineage>
        <taxon>Eukaryota</taxon>
        <taxon>Viridiplantae</taxon>
        <taxon>Chlorophyta</taxon>
        <taxon>core chlorophytes</taxon>
        <taxon>Trebouxiophyceae</taxon>
        <taxon>Chlorellales</taxon>
        <taxon>Chlorellaceae</taxon>
        <taxon>Auxenochlorella</taxon>
    </lineage>
</organism>
<accession>A0A087SCP3</accession>
<dbReference type="Gene3D" id="1.20.5.170">
    <property type="match status" value="1"/>
</dbReference>
<dbReference type="Pfam" id="PF03308">
    <property type="entry name" value="MeaB"/>
    <property type="match status" value="1"/>
</dbReference>
<evidence type="ECO:0000256" key="1">
    <source>
        <dbReference type="ARBA" id="ARBA00009625"/>
    </source>
</evidence>
<dbReference type="OrthoDB" id="1476984at2759"/>
<dbReference type="InterPro" id="IPR005129">
    <property type="entry name" value="GTPase_ArgK"/>
</dbReference>
<dbReference type="STRING" id="3075.A0A087SCP3"/>
<dbReference type="NCBIfam" id="NF006958">
    <property type="entry name" value="PRK09435.1"/>
    <property type="match status" value="1"/>
</dbReference>
<dbReference type="GO" id="GO:0005525">
    <property type="term" value="F:GTP binding"/>
    <property type="evidence" value="ECO:0007669"/>
    <property type="project" value="InterPro"/>
</dbReference>
<dbReference type="KEGG" id="apro:F751_4379"/>
<gene>
    <name evidence="2" type="ORF">F751_4379</name>
</gene>
<dbReference type="CDD" id="cd03114">
    <property type="entry name" value="MMAA-like"/>
    <property type="match status" value="1"/>
</dbReference>
<dbReference type="PANTHER" id="PTHR23408">
    <property type="entry name" value="METHYLMALONYL-COA MUTASE"/>
    <property type="match status" value="1"/>
</dbReference>
<comment type="similarity">
    <text evidence="1">Belongs to the SIMIBI class G3E GTPase family. ArgK/MeaB subfamily.</text>
</comment>
<name>A0A087SCP3_AUXPR</name>
<dbReference type="EMBL" id="KL662094">
    <property type="protein sequence ID" value="KFM23497.1"/>
    <property type="molecule type" value="Genomic_DNA"/>
</dbReference>
<dbReference type="Gene3D" id="1.10.287.130">
    <property type="match status" value="1"/>
</dbReference>
<dbReference type="NCBIfam" id="TIGR00750">
    <property type="entry name" value="lao"/>
    <property type="match status" value="1"/>
</dbReference>